<feature type="domain" description="Reverse transcriptase zinc-binding" evidence="1">
    <location>
        <begin position="16"/>
        <end position="63"/>
    </location>
</feature>
<evidence type="ECO:0000313" key="2">
    <source>
        <dbReference type="EMBL" id="KAF4400029.1"/>
    </source>
</evidence>
<gene>
    <name evidence="2" type="ORF">G4B88_021243</name>
</gene>
<reference evidence="2 3" key="1">
    <citation type="journal article" date="2020" name="bioRxiv">
        <title>Sequence and annotation of 42 cannabis genomes reveals extensive copy number variation in cannabinoid synthesis and pathogen resistance genes.</title>
        <authorList>
            <person name="Mckernan K.J."/>
            <person name="Helbert Y."/>
            <person name="Kane L.T."/>
            <person name="Ebling H."/>
            <person name="Zhang L."/>
            <person name="Liu B."/>
            <person name="Eaton Z."/>
            <person name="Mclaughlin S."/>
            <person name="Kingan S."/>
            <person name="Baybayan P."/>
            <person name="Concepcion G."/>
            <person name="Jordan M."/>
            <person name="Riva A."/>
            <person name="Barbazuk W."/>
            <person name="Harkins T."/>
        </authorList>
    </citation>
    <scope>NUCLEOTIDE SEQUENCE [LARGE SCALE GENOMIC DNA]</scope>
    <source>
        <strain evidence="3">cv. Jamaican Lion 4</strain>
        <tissue evidence="2">Leaf</tissue>
    </source>
</reference>
<dbReference type="AlphaFoldDB" id="A0A7J6HYW6"/>
<name>A0A7J6HYW6_CANSA</name>
<evidence type="ECO:0000259" key="1">
    <source>
        <dbReference type="Pfam" id="PF13966"/>
    </source>
</evidence>
<dbReference type="Proteomes" id="UP000583929">
    <property type="component" value="Unassembled WGS sequence"/>
</dbReference>
<protein>
    <recommendedName>
        <fullName evidence="1">Reverse transcriptase zinc-binding domain-containing protein</fullName>
    </recommendedName>
</protein>
<keyword evidence="3" id="KW-1185">Reference proteome</keyword>
<sequence length="130" mass="14767">MKRNVLHSNDIFKVTQVIQSALPVVKSLFHKKIITSATCSLCSMAWESMGHALFSCCHAKAVWQITNFDLNKADRMKDGDYMISYETIFSPRPHGHSALIDAFYETEQLAIEIVLKESSVFSPIKEDQKK</sequence>
<dbReference type="InterPro" id="IPR026960">
    <property type="entry name" value="RVT-Znf"/>
</dbReference>
<accession>A0A7J6HYW6</accession>
<dbReference type="EMBL" id="JAATIQ010000020">
    <property type="protein sequence ID" value="KAF4400029.1"/>
    <property type="molecule type" value="Genomic_DNA"/>
</dbReference>
<evidence type="ECO:0000313" key="3">
    <source>
        <dbReference type="Proteomes" id="UP000583929"/>
    </source>
</evidence>
<dbReference type="Pfam" id="PF13966">
    <property type="entry name" value="zf-RVT"/>
    <property type="match status" value="1"/>
</dbReference>
<proteinExistence type="predicted"/>
<comment type="caution">
    <text evidence="2">The sequence shown here is derived from an EMBL/GenBank/DDBJ whole genome shotgun (WGS) entry which is preliminary data.</text>
</comment>
<organism evidence="2 3">
    <name type="scientific">Cannabis sativa</name>
    <name type="common">Hemp</name>
    <name type="synonym">Marijuana</name>
    <dbReference type="NCBI Taxonomy" id="3483"/>
    <lineage>
        <taxon>Eukaryota</taxon>
        <taxon>Viridiplantae</taxon>
        <taxon>Streptophyta</taxon>
        <taxon>Embryophyta</taxon>
        <taxon>Tracheophyta</taxon>
        <taxon>Spermatophyta</taxon>
        <taxon>Magnoliopsida</taxon>
        <taxon>eudicotyledons</taxon>
        <taxon>Gunneridae</taxon>
        <taxon>Pentapetalae</taxon>
        <taxon>rosids</taxon>
        <taxon>fabids</taxon>
        <taxon>Rosales</taxon>
        <taxon>Cannabaceae</taxon>
        <taxon>Cannabis</taxon>
    </lineage>
</organism>